<evidence type="ECO:0000313" key="1">
    <source>
        <dbReference type="EMBL" id="EWY38968.1"/>
    </source>
</evidence>
<dbReference type="RefSeq" id="WP_037456003.1">
    <property type="nucleotide sequence ID" value="NZ_AVFL01000015.1"/>
</dbReference>
<proteinExistence type="predicted"/>
<dbReference type="AlphaFoldDB" id="W9H5D1"/>
<protein>
    <submittedName>
        <fullName evidence="1">Uncharacterized protein</fullName>
    </submittedName>
</protein>
<dbReference type="Proteomes" id="UP000019486">
    <property type="component" value="Unassembled WGS sequence"/>
</dbReference>
<dbReference type="EMBL" id="AVFL01000015">
    <property type="protein sequence ID" value="EWY38968.1"/>
    <property type="molecule type" value="Genomic_DNA"/>
</dbReference>
<reference evidence="1 2" key="1">
    <citation type="submission" date="2013-08" db="EMBL/GenBank/DDBJ databases">
        <title>The genome sequence of Skermanella stibiiresistens.</title>
        <authorList>
            <person name="Zhu W."/>
            <person name="Wang G."/>
        </authorList>
    </citation>
    <scope>NUCLEOTIDE SEQUENCE [LARGE SCALE GENOMIC DNA]</scope>
    <source>
        <strain evidence="1 2">SB22</strain>
    </source>
</reference>
<keyword evidence="2" id="KW-1185">Reference proteome</keyword>
<organism evidence="1 2">
    <name type="scientific">Skermanella stibiiresistens SB22</name>
    <dbReference type="NCBI Taxonomy" id="1385369"/>
    <lineage>
        <taxon>Bacteria</taxon>
        <taxon>Pseudomonadati</taxon>
        <taxon>Pseudomonadota</taxon>
        <taxon>Alphaproteobacteria</taxon>
        <taxon>Rhodospirillales</taxon>
        <taxon>Azospirillaceae</taxon>
        <taxon>Skermanella</taxon>
    </lineage>
</organism>
<dbReference type="STRING" id="1385369.N825_10675"/>
<name>W9H5D1_9PROT</name>
<accession>W9H5D1</accession>
<gene>
    <name evidence="1" type="ORF">N825_10675</name>
</gene>
<sequence>MPDRTSVDVSVEYEMHMLQDGAWQPAVEAPAASTLLKAAEKVLALRGLDGVRVVRATAFKGFDHTERTIIVKWVGPGRTDPDPLGVPMLGGRTRCLARSDFHREQTRDEIRVLLARFLEPRRLTPLELIHSVRHTTELASGKGMVEGAIQRVALAQVQGEKDTSKASKARYIELINAVHKAIEELHADDRKYSVPQIEAGRFLAVAWELESRFPDEETFSYHCLRGLTRYLIGASNWAEKLSRLMALIQPGLEVRHYKLIDMLAAEIFDAPPLLRELRGERLRTDQTVILLAELHAGCFTYPEGGPTVGLSQINTLMKRTLLPRSRTVLRRRMLNELSGRSALRPEEGLFQEIEAVGALGRWLSEVNAPLGADEEIRCILEQRIGAVLTESRITSELEALRSQSDRIDRISRLIRMVPGEPDKARLRRHLAGAIEFATLLREMSGGGRKNASDTLEGLIELQTSIRLAGLADEIAAPILRDLDAAAVDTLRNGIMAVKKPLADRIAVLLKICGQVSFPEGRARAFVAETLDRAMKSPDFQSTWSKRFVSEAERKQGMASLQSAIWSVGSPGNAA</sequence>
<comment type="caution">
    <text evidence="1">The sequence shown here is derived from an EMBL/GenBank/DDBJ whole genome shotgun (WGS) entry which is preliminary data.</text>
</comment>
<evidence type="ECO:0000313" key="2">
    <source>
        <dbReference type="Proteomes" id="UP000019486"/>
    </source>
</evidence>
<dbReference type="OrthoDB" id="7295831at2"/>